<organism evidence="1 2">
    <name type="scientific">Citrus x changshan-huyou</name>
    <dbReference type="NCBI Taxonomy" id="2935761"/>
    <lineage>
        <taxon>Eukaryota</taxon>
        <taxon>Viridiplantae</taxon>
        <taxon>Streptophyta</taxon>
        <taxon>Embryophyta</taxon>
        <taxon>Tracheophyta</taxon>
        <taxon>Spermatophyta</taxon>
        <taxon>Magnoliopsida</taxon>
        <taxon>eudicotyledons</taxon>
        <taxon>Gunneridae</taxon>
        <taxon>Pentapetalae</taxon>
        <taxon>rosids</taxon>
        <taxon>malvids</taxon>
        <taxon>Sapindales</taxon>
        <taxon>Rutaceae</taxon>
        <taxon>Aurantioideae</taxon>
        <taxon>Citrus</taxon>
    </lineage>
</organism>
<gene>
    <name evidence="1" type="ORF">WN944_001859</name>
</gene>
<evidence type="ECO:0000313" key="2">
    <source>
        <dbReference type="Proteomes" id="UP001428341"/>
    </source>
</evidence>
<proteinExistence type="predicted"/>
<name>A0AAP0MI23_9ROSI</name>
<sequence>MHLLRPSHKHIETMAKPINLAKSSTSLDPTKHSVVTLEQITGNRNKHEFASTPNHLYFCENGKDKEFGD</sequence>
<accession>A0AAP0MI23</accession>
<reference evidence="1 2" key="1">
    <citation type="submission" date="2024-05" db="EMBL/GenBank/DDBJ databases">
        <title>Haplotype-resolved chromosome-level genome assembly of Huyou (Citrus changshanensis).</title>
        <authorList>
            <person name="Miao C."/>
            <person name="Chen W."/>
            <person name="Wu Y."/>
            <person name="Wang L."/>
            <person name="Zhao S."/>
            <person name="Grierson D."/>
            <person name="Xu C."/>
            <person name="Chen K."/>
        </authorList>
    </citation>
    <scope>NUCLEOTIDE SEQUENCE [LARGE SCALE GENOMIC DNA]</scope>
    <source>
        <strain evidence="1">01-14</strain>
        <tissue evidence="1">Leaf</tissue>
    </source>
</reference>
<dbReference type="Proteomes" id="UP001428341">
    <property type="component" value="Unassembled WGS sequence"/>
</dbReference>
<protein>
    <submittedName>
        <fullName evidence="1">Uncharacterized protein</fullName>
    </submittedName>
</protein>
<comment type="caution">
    <text evidence="1">The sequence shown here is derived from an EMBL/GenBank/DDBJ whole genome shotgun (WGS) entry which is preliminary data.</text>
</comment>
<dbReference type="AlphaFoldDB" id="A0AAP0MI23"/>
<evidence type="ECO:0000313" key="1">
    <source>
        <dbReference type="EMBL" id="KAK9209493.1"/>
    </source>
</evidence>
<dbReference type="EMBL" id="JBCGBO010000004">
    <property type="protein sequence ID" value="KAK9209493.1"/>
    <property type="molecule type" value="Genomic_DNA"/>
</dbReference>
<keyword evidence="2" id="KW-1185">Reference proteome</keyword>